<dbReference type="CDD" id="cd00063">
    <property type="entry name" value="FN3"/>
    <property type="match status" value="1"/>
</dbReference>
<reference evidence="2" key="1">
    <citation type="journal article" date="2012" name="ISME J.">
        <title>Roseobacter clade bacteria are abundant in coastal sediments and encode a novel combination of sulfur oxidation genes.</title>
        <authorList>
            <person name="Lenk S."/>
            <person name="Moraru C."/>
            <person name="Hahnke S."/>
            <person name="Arnds J."/>
            <person name="Richter M."/>
            <person name="Kube M."/>
            <person name="Reinhardt R."/>
            <person name="Brinkhoff T."/>
            <person name="Harder J."/>
            <person name="Amann R."/>
            <person name="Mussmann M."/>
        </authorList>
    </citation>
    <scope>NUCLEOTIDE SEQUENCE</scope>
</reference>
<accession>I1X5J8</accession>
<sequence length="470" mass="48712">MHGTHLSSFIRNAATLTIISILISGCLMGEEEAESGAEVATDNEVSGSVGDGPIVGATMRILRNDGVELSQLSSDADASYNITVKTKGKFYPLGVDARNGTDIVTNTAPDFDLLGAVLEPGKKSVANVNPFSTFAVELARDLPGGIDKTNLVTAQGIVTSEFNNGLSSLATSGVMTTKINGSNIAEIVRASEALGETVRRTRDALGASGFSTSGNNVVRALAADLTDRVVDGRGSSRADARFAAVWNIVSAQVLLETMANELHVNGADATDLMSNAINQVSVGTANPMLADLTVTADMLERARIGIVAAHAITSDSAIAELLTAVAGVQTGTGSSTIRTFALPSDYRSRLSNAVLLVAGGSTAELETVNDISRNQTLTIDSGPVAGSVTLSWAAPTRNEDGTTLTDLAGYKLYWGTTSGSYPNSVTINDKDATTFVVDNLSPGTYEFVATSFNTSGVESRYSAPATKVVP</sequence>
<dbReference type="AlphaFoldDB" id="I1X5J8"/>
<proteinExistence type="predicted"/>
<dbReference type="EMBL" id="JQ256790">
    <property type="protein sequence ID" value="AFI78773.1"/>
    <property type="molecule type" value="Genomic_DNA"/>
</dbReference>
<dbReference type="InterPro" id="IPR003961">
    <property type="entry name" value="FN3_dom"/>
</dbReference>
<dbReference type="InterPro" id="IPR013783">
    <property type="entry name" value="Ig-like_fold"/>
</dbReference>
<dbReference type="InterPro" id="IPR036116">
    <property type="entry name" value="FN3_sf"/>
</dbReference>
<name>I1X5J8_9BACT</name>
<evidence type="ECO:0000313" key="2">
    <source>
        <dbReference type="EMBL" id="AFI78773.1"/>
    </source>
</evidence>
<protein>
    <submittedName>
        <fullName evidence="2">Secreted protein</fullName>
    </submittedName>
</protein>
<gene>
    <name evidence="2" type="ORF">ws198A12_0021</name>
</gene>
<dbReference type="PROSITE" id="PS50853">
    <property type="entry name" value="FN3"/>
    <property type="match status" value="1"/>
</dbReference>
<feature type="domain" description="Fibronectin type-III" evidence="1">
    <location>
        <begin position="373"/>
        <end position="470"/>
    </location>
</feature>
<dbReference type="Gene3D" id="2.60.40.10">
    <property type="entry name" value="Immunoglobulins"/>
    <property type="match status" value="1"/>
</dbReference>
<organism evidence="2">
    <name type="scientific">uncultured bacterium ws198A12</name>
    <dbReference type="NCBI Taxonomy" id="1131830"/>
    <lineage>
        <taxon>Bacteria</taxon>
        <taxon>environmental samples</taxon>
    </lineage>
</organism>
<evidence type="ECO:0000259" key="1">
    <source>
        <dbReference type="PROSITE" id="PS50853"/>
    </source>
</evidence>
<dbReference type="SUPFAM" id="SSF49265">
    <property type="entry name" value="Fibronectin type III"/>
    <property type="match status" value="1"/>
</dbReference>